<dbReference type="Proteomes" id="UP000035514">
    <property type="component" value="Unassembled WGS sequence"/>
</dbReference>
<evidence type="ECO:0000256" key="2">
    <source>
        <dbReference type="ARBA" id="ARBA00022741"/>
    </source>
</evidence>
<comment type="caution">
    <text evidence="7">The sequence shown here is derived from an EMBL/GenBank/DDBJ whole genome shotgun (WGS) entry which is preliminary data.</text>
</comment>
<dbReference type="GeneID" id="24305028"/>
<evidence type="ECO:0000256" key="1">
    <source>
        <dbReference type="ARBA" id="ARBA00022490"/>
    </source>
</evidence>
<protein>
    <recommendedName>
        <fullName evidence="6">Cell shape-determining protein MreB</fullName>
    </recommendedName>
</protein>
<dbReference type="GO" id="GO:0000902">
    <property type="term" value="P:cell morphogenesis"/>
    <property type="evidence" value="ECO:0007669"/>
    <property type="project" value="InterPro"/>
</dbReference>
<reference evidence="7 8" key="1">
    <citation type="submission" date="2014-01" db="EMBL/GenBank/DDBJ databases">
        <title>Development of a Comparative Genomic Fingerprinting Assay for High Resolution Genotyping of Arcobacter butzleri.</title>
        <authorList>
            <person name="Webb A.L."/>
            <person name="Inglis G.D."/>
            <person name="Kruczkiewicz P."/>
            <person name="Selinger L.B."/>
            <person name="Taboada E.N."/>
        </authorList>
    </citation>
    <scope>NUCLEOTIDE SEQUENCE [LARGE SCALE GENOMIC DNA]</scope>
    <source>
        <strain evidence="7 8">L348</strain>
    </source>
</reference>
<evidence type="ECO:0000256" key="4">
    <source>
        <dbReference type="ARBA" id="ARBA00022960"/>
    </source>
</evidence>
<proteinExistence type="inferred from homology"/>
<dbReference type="InterPro" id="IPR004753">
    <property type="entry name" value="MreB"/>
</dbReference>
<keyword evidence="4 6" id="KW-0133">Cell shape</keyword>
<feature type="binding site" evidence="6">
    <location>
        <begin position="20"/>
        <end position="22"/>
    </location>
    <ligand>
        <name>ATP</name>
        <dbReference type="ChEBI" id="CHEBI:30616"/>
    </ligand>
</feature>
<dbReference type="GO" id="GO:0005524">
    <property type="term" value="F:ATP binding"/>
    <property type="evidence" value="ECO:0007669"/>
    <property type="project" value="UniProtKB-KW"/>
</dbReference>
<sequence>MILDKIIGLFSNDMAIDLGTANTIVSIKGKGIIINEPSVVAVQTDRQGKDRILAVGQEAKRMIGKTPLNIQAVRPMQDGVIADFEMTERMIRYFIEKAHSRKSFVRPRVIICIPYGITQVEKKAVEESAMSAGAREVFLVEEPMAAAIGAGIPVSDPAGYVVVDIGGGTTEIGVTSLGGLVLCKSIKVAGDKIDRSIVEYVRQNYNLFIGERAAETIKIEIGTAVKLDTELKMKVKGRDHSGFLSTIELGSEGVRIAIKEPLKEIASAIRSVLENMPPDLAGDIVDNGIIITGGGALIRGIDTYLAEIVKIPVKIADEPLLSVAYGTSQVLDEPELLKVINDMKNSQ</sequence>
<evidence type="ECO:0000256" key="3">
    <source>
        <dbReference type="ARBA" id="ARBA00022840"/>
    </source>
</evidence>
<evidence type="ECO:0000256" key="6">
    <source>
        <dbReference type="HAMAP-Rule" id="MF_02207"/>
    </source>
</evidence>
<dbReference type="CDD" id="cd10225">
    <property type="entry name" value="ASKHA_NBD_MreB-like"/>
    <property type="match status" value="1"/>
</dbReference>
<dbReference type="PRINTS" id="PR01652">
    <property type="entry name" value="SHAPEPROTEIN"/>
</dbReference>
<dbReference type="NCBIfam" id="NF010539">
    <property type="entry name" value="PRK13927.1"/>
    <property type="match status" value="1"/>
</dbReference>
<keyword evidence="3 6" id="KW-0067">ATP-binding</keyword>
<feature type="binding site" evidence="6">
    <location>
        <begin position="215"/>
        <end position="218"/>
    </location>
    <ligand>
        <name>ATP</name>
        <dbReference type="ChEBI" id="CHEBI:30616"/>
    </ligand>
</feature>
<dbReference type="NCBIfam" id="TIGR00904">
    <property type="entry name" value="mreB"/>
    <property type="match status" value="1"/>
</dbReference>
<dbReference type="PANTHER" id="PTHR42749:SF1">
    <property type="entry name" value="CELL SHAPE-DETERMINING PROTEIN MREB"/>
    <property type="match status" value="1"/>
</dbReference>
<dbReference type="RefSeq" id="WP_004511099.1">
    <property type="nucleotide sequence ID" value="NZ_JAIQ01000077.1"/>
</dbReference>
<keyword evidence="1 6" id="KW-0963">Cytoplasm</keyword>
<dbReference type="HAMAP" id="MF_02207">
    <property type="entry name" value="MreB"/>
    <property type="match status" value="1"/>
</dbReference>
<evidence type="ECO:0000256" key="5">
    <source>
        <dbReference type="ARBA" id="ARBA00023458"/>
    </source>
</evidence>
<dbReference type="AlphaFoldDB" id="A0A0G9K365"/>
<dbReference type="GO" id="GO:0008360">
    <property type="term" value="P:regulation of cell shape"/>
    <property type="evidence" value="ECO:0007669"/>
    <property type="project" value="UniProtKB-UniRule"/>
</dbReference>
<dbReference type="PANTHER" id="PTHR42749">
    <property type="entry name" value="CELL SHAPE-DETERMINING PROTEIN MREB"/>
    <property type="match status" value="1"/>
</dbReference>
<comment type="subcellular location">
    <subcellularLocation>
        <location evidence="6">Cytoplasm</location>
    </subcellularLocation>
    <text evidence="6">Membrane-associated.</text>
</comment>
<dbReference type="Gene3D" id="3.30.420.40">
    <property type="match status" value="3"/>
</dbReference>
<dbReference type="Pfam" id="PF06723">
    <property type="entry name" value="MreB_Mbl"/>
    <property type="match status" value="1"/>
</dbReference>
<accession>A0A0G9K365</accession>
<comment type="function">
    <text evidence="6">Forms membrane-associated dynamic filaments that are essential for cell shape determination. Acts by regulating cell wall synthesis and cell elongation, and thus cell shape. A feedback loop between cell geometry and MreB localization may maintain elongated cell shape by targeting cell wall growth to regions of negative cell wall curvature.</text>
</comment>
<feature type="binding site" evidence="6">
    <location>
        <begin position="167"/>
        <end position="169"/>
    </location>
    <ligand>
        <name>ATP</name>
        <dbReference type="ChEBI" id="CHEBI:30616"/>
    </ligand>
</feature>
<comment type="similarity">
    <text evidence="5 6">Belongs to the FtsA/MreB family.</text>
</comment>
<comment type="subunit">
    <text evidence="6">Forms polymers.</text>
</comment>
<keyword evidence="2 6" id="KW-0547">Nucleotide-binding</keyword>
<gene>
    <name evidence="6" type="primary">mreB</name>
    <name evidence="7" type="ORF">AA20_04800</name>
</gene>
<dbReference type="PATRIC" id="fig|1447256.3.peg.933"/>
<feature type="binding site" evidence="6">
    <location>
        <begin position="294"/>
        <end position="297"/>
    </location>
    <ligand>
        <name>ATP</name>
        <dbReference type="ChEBI" id="CHEBI:30616"/>
    </ligand>
</feature>
<dbReference type="InterPro" id="IPR056546">
    <property type="entry name" value="MreB_MamK-like"/>
</dbReference>
<evidence type="ECO:0000313" key="8">
    <source>
        <dbReference type="Proteomes" id="UP000035514"/>
    </source>
</evidence>
<evidence type="ECO:0000313" key="7">
    <source>
        <dbReference type="EMBL" id="KLE00962.1"/>
    </source>
</evidence>
<name>A0A0G9K365_9BACT</name>
<dbReference type="SUPFAM" id="SSF53067">
    <property type="entry name" value="Actin-like ATPase domain"/>
    <property type="match status" value="2"/>
</dbReference>
<dbReference type="EMBL" id="JAIQ01000077">
    <property type="protein sequence ID" value="KLE00962.1"/>
    <property type="molecule type" value="Genomic_DNA"/>
</dbReference>
<dbReference type="InterPro" id="IPR043129">
    <property type="entry name" value="ATPase_NBD"/>
</dbReference>
<organism evidence="7 8">
    <name type="scientific">Aliarcobacter butzleri L348</name>
    <dbReference type="NCBI Taxonomy" id="1447256"/>
    <lineage>
        <taxon>Bacteria</taxon>
        <taxon>Pseudomonadati</taxon>
        <taxon>Campylobacterota</taxon>
        <taxon>Epsilonproteobacteria</taxon>
        <taxon>Campylobacterales</taxon>
        <taxon>Arcobacteraceae</taxon>
        <taxon>Aliarcobacter</taxon>
    </lineage>
</organism>
<dbReference type="GO" id="GO:0005737">
    <property type="term" value="C:cytoplasm"/>
    <property type="evidence" value="ECO:0007669"/>
    <property type="project" value="UniProtKB-SubCell"/>
</dbReference>